<gene>
    <name evidence="1" type="ORF">ID47_11850</name>
</gene>
<protein>
    <submittedName>
        <fullName evidence="1">Uncharacterized protein</fullName>
    </submittedName>
</protein>
<organism evidence="1 2">
    <name type="scientific">Candidatus Odyssella acanthamoebae</name>
    <dbReference type="NCBI Taxonomy" id="91604"/>
    <lineage>
        <taxon>Bacteria</taxon>
        <taxon>Pseudomonadati</taxon>
        <taxon>Pseudomonadota</taxon>
        <taxon>Alphaproteobacteria</taxon>
        <taxon>Holosporales</taxon>
        <taxon>Candidatus Paracaedibacteraceae</taxon>
        <taxon>Candidatus Odyssella</taxon>
    </lineage>
</organism>
<name>A0A077AVV3_9PROT</name>
<proteinExistence type="predicted"/>
<reference evidence="1 2" key="1">
    <citation type="submission" date="2014-07" db="EMBL/GenBank/DDBJ databases">
        <title>Comparative genomic insights into amoeba endosymbionts belonging to the families of Holosporaceae and Candidatus Midichloriaceae within Rickettsiales.</title>
        <authorList>
            <person name="Wang Z."/>
            <person name="Wu M."/>
        </authorList>
    </citation>
    <scope>NUCLEOTIDE SEQUENCE [LARGE SCALE GENOMIC DNA]</scope>
    <source>
        <strain evidence="1">PRA3</strain>
    </source>
</reference>
<sequence length="108" mass="12558">MDGLLNKGIISTGIIQYIHPDLFDNFLSTAIKSVDISQHRYDFKGDTIQPEQVVSVVEALSPPWFQDKDNSMWAYNQHTSEREKEFREAIIEVRAIPNVRELFNYPFP</sequence>
<keyword evidence="2" id="KW-1185">Reference proteome</keyword>
<evidence type="ECO:0000313" key="1">
    <source>
        <dbReference type="EMBL" id="AIK97277.1"/>
    </source>
</evidence>
<dbReference type="Proteomes" id="UP000028926">
    <property type="component" value="Chromosome"/>
</dbReference>
<dbReference type="RefSeq" id="WP_038466652.1">
    <property type="nucleotide sequence ID" value="NZ_CP008941.1"/>
</dbReference>
<accession>A0A077AVV3</accession>
<dbReference type="KEGG" id="paca:ID47_11850"/>
<dbReference type="AlphaFoldDB" id="A0A077AVV3"/>
<evidence type="ECO:0000313" key="2">
    <source>
        <dbReference type="Proteomes" id="UP000028926"/>
    </source>
</evidence>
<dbReference type="HOGENOM" id="CLU_2192242_0_0_5"/>
<dbReference type="STRING" id="91604.ID47_11850"/>
<dbReference type="EMBL" id="CP008941">
    <property type="protein sequence ID" value="AIK97277.1"/>
    <property type="molecule type" value="Genomic_DNA"/>
</dbReference>